<evidence type="ECO:0000313" key="2">
    <source>
        <dbReference type="EMBL" id="TDG12442.1"/>
    </source>
</evidence>
<proteinExistence type="predicted"/>
<dbReference type="OrthoDB" id="6332945at2"/>
<feature type="chain" id="PRO_5020703050" evidence="1">
    <location>
        <begin position="21"/>
        <end position="124"/>
    </location>
</feature>
<keyword evidence="1" id="KW-0732">Signal</keyword>
<evidence type="ECO:0000313" key="3">
    <source>
        <dbReference type="Proteomes" id="UP000295554"/>
    </source>
</evidence>
<protein>
    <submittedName>
        <fullName evidence="2">Uncharacterized protein</fullName>
    </submittedName>
</protein>
<gene>
    <name evidence="2" type="ORF">E2F43_12615</name>
</gene>
<name>A0A4R5LPG8_9GAMM</name>
<dbReference type="RefSeq" id="WP_133213239.1">
    <property type="nucleotide sequence ID" value="NZ_SMSE01000003.1"/>
</dbReference>
<reference evidence="2 3" key="1">
    <citation type="submission" date="2019-03" db="EMBL/GenBank/DDBJ databases">
        <title>Seongchinamella monodicae gen. nov., sp. nov., a novel member of the Gammaproteobacteria isolated from a tidal mudflat of beach.</title>
        <authorList>
            <person name="Yang H.G."/>
            <person name="Kang J.W."/>
            <person name="Lee S.D."/>
        </authorList>
    </citation>
    <scope>NUCLEOTIDE SEQUENCE [LARGE SCALE GENOMIC DNA]</scope>
    <source>
        <strain evidence="2 3">GH4-78</strain>
    </source>
</reference>
<sequence length="124" mass="13611">MLKFLPVLPFCLGALVPAAAASEIEDAATELCEKVKACSMAHIAEADLTPEVRQMMEPMLKNMCETMRAGVREVPQGHELYQPSVDCMRSMAGLSCQDFEDEQKLQTPACKNYQRLAEQASAGD</sequence>
<keyword evidence="3" id="KW-1185">Reference proteome</keyword>
<comment type="caution">
    <text evidence="2">The sequence shown here is derived from an EMBL/GenBank/DDBJ whole genome shotgun (WGS) entry which is preliminary data.</text>
</comment>
<dbReference type="AlphaFoldDB" id="A0A4R5LPG8"/>
<feature type="signal peptide" evidence="1">
    <location>
        <begin position="1"/>
        <end position="20"/>
    </location>
</feature>
<dbReference type="Proteomes" id="UP000295554">
    <property type="component" value="Unassembled WGS sequence"/>
</dbReference>
<dbReference type="EMBL" id="SMSE01000003">
    <property type="protein sequence ID" value="TDG12442.1"/>
    <property type="molecule type" value="Genomic_DNA"/>
</dbReference>
<evidence type="ECO:0000256" key="1">
    <source>
        <dbReference type="SAM" id="SignalP"/>
    </source>
</evidence>
<accession>A0A4R5LPG8</accession>
<organism evidence="2 3">
    <name type="scientific">Seongchinamella unica</name>
    <dbReference type="NCBI Taxonomy" id="2547392"/>
    <lineage>
        <taxon>Bacteria</taxon>
        <taxon>Pseudomonadati</taxon>
        <taxon>Pseudomonadota</taxon>
        <taxon>Gammaproteobacteria</taxon>
        <taxon>Cellvibrionales</taxon>
        <taxon>Halieaceae</taxon>
        <taxon>Seongchinamella</taxon>
    </lineage>
</organism>